<sequence>MGLFGDPLAGMKGVDLPVIVGQRAQRVPEMADPEVVGMFAAVVAAPAAVGGQPRPPRRHIDQARGDHHRDEGHRRVQEQGLEGLRGRPGGAPRADVVDDRHDAHRRQHVHCVPFGADRQAEHQPCRPAPGPTTAAVRNRPADPSGRSPADSRRVCAGTSHGRRPCRPPPSR</sequence>
<reference evidence="2" key="1">
    <citation type="submission" date="2019-08" db="EMBL/GenBank/DDBJ databases">
        <authorList>
            <person name="Kucharzyk K."/>
            <person name="Murdoch R.W."/>
            <person name="Higgins S."/>
            <person name="Loffler F."/>
        </authorList>
    </citation>
    <scope>NUCLEOTIDE SEQUENCE</scope>
</reference>
<comment type="caution">
    <text evidence="2">The sequence shown here is derived from an EMBL/GenBank/DDBJ whole genome shotgun (WGS) entry which is preliminary data.</text>
</comment>
<protein>
    <submittedName>
        <fullName evidence="2">Uncharacterized protein</fullName>
    </submittedName>
</protein>
<dbReference type="EMBL" id="VSSQ01026262">
    <property type="protein sequence ID" value="MPM74893.1"/>
    <property type="molecule type" value="Genomic_DNA"/>
</dbReference>
<dbReference type="AlphaFoldDB" id="A0A645CDA8"/>
<proteinExistence type="predicted"/>
<organism evidence="2">
    <name type="scientific">bioreactor metagenome</name>
    <dbReference type="NCBI Taxonomy" id="1076179"/>
    <lineage>
        <taxon>unclassified sequences</taxon>
        <taxon>metagenomes</taxon>
        <taxon>ecological metagenomes</taxon>
    </lineage>
</organism>
<name>A0A645CDA8_9ZZZZ</name>
<evidence type="ECO:0000256" key="1">
    <source>
        <dbReference type="SAM" id="MobiDB-lite"/>
    </source>
</evidence>
<feature type="region of interest" description="Disordered" evidence="1">
    <location>
        <begin position="49"/>
        <end position="171"/>
    </location>
</feature>
<accession>A0A645CDA8</accession>
<evidence type="ECO:0000313" key="2">
    <source>
        <dbReference type="EMBL" id="MPM74893.1"/>
    </source>
</evidence>
<gene>
    <name evidence="2" type="ORF">SDC9_121882</name>
</gene>
<feature type="compositionally biased region" description="Basic and acidic residues" evidence="1">
    <location>
        <begin position="58"/>
        <end position="77"/>
    </location>
</feature>